<dbReference type="EMBL" id="KZ559514">
    <property type="protein sequence ID" value="PLN84051.1"/>
    <property type="molecule type" value="Genomic_DNA"/>
</dbReference>
<proteinExistence type="predicted"/>
<evidence type="ECO:0000313" key="8">
    <source>
        <dbReference type="Proteomes" id="UP000235023"/>
    </source>
</evidence>
<dbReference type="OrthoDB" id="4222821at2759"/>
<feature type="domain" description="Zn(2)-C6 fungal-type" evidence="6">
    <location>
        <begin position="13"/>
        <end position="48"/>
    </location>
</feature>
<evidence type="ECO:0000256" key="4">
    <source>
        <dbReference type="ARBA" id="ARBA00023242"/>
    </source>
</evidence>
<keyword evidence="1" id="KW-0805">Transcription regulation</keyword>
<dbReference type="PANTHER" id="PTHR31668:SF4">
    <property type="entry name" value="TRANSCRIPTIONAL ACTIVATOR PROTEIN DAL81"/>
    <property type="match status" value="1"/>
</dbReference>
<dbReference type="PROSITE" id="PS50048">
    <property type="entry name" value="ZN2_CY6_FUNGAL_2"/>
    <property type="match status" value="1"/>
</dbReference>
<dbReference type="CDD" id="cd00067">
    <property type="entry name" value="GAL4"/>
    <property type="match status" value="1"/>
</dbReference>
<name>A0A2J5I2G2_9EURO</name>
<dbReference type="SUPFAM" id="SSF57701">
    <property type="entry name" value="Zn2/Cys6 DNA-binding domain"/>
    <property type="match status" value="1"/>
</dbReference>
<evidence type="ECO:0000256" key="1">
    <source>
        <dbReference type="ARBA" id="ARBA00023015"/>
    </source>
</evidence>
<organism evidence="7 8">
    <name type="scientific">Aspergillus taichungensis</name>
    <dbReference type="NCBI Taxonomy" id="482145"/>
    <lineage>
        <taxon>Eukaryota</taxon>
        <taxon>Fungi</taxon>
        <taxon>Dikarya</taxon>
        <taxon>Ascomycota</taxon>
        <taxon>Pezizomycotina</taxon>
        <taxon>Eurotiomycetes</taxon>
        <taxon>Eurotiomycetidae</taxon>
        <taxon>Eurotiales</taxon>
        <taxon>Aspergillaceae</taxon>
        <taxon>Aspergillus</taxon>
        <taxon>Aspergillus subgen. Circumdati</taxon>
    </lineage>
</organism>
<dbReference type="GO" id="GO:0005634">
    <property type="term" value="C:nucleus"/>
    <property type="evidence" value="ECO:0007669"/>
    <property type="project" value="TreeGrafter"/>
</dbReference>
<dbReference type="GO" id="GO:0008270">
    <property type="term" value="F:zinc ion binding"/>
    <property type="evidence" value="ECO:0007669"/>
    <property type="project" value="InterPro"/>
</dbReference>
<keyword evidence="2" id="KW-0238">DNA-binding</keyword>
<reference evidence="8" key="1">
    <citation type="submission" date="2017-12" db="EMBL/GenBank/DDBJ databases">
        <authorList>
            <consortium name="DOE Joint Genome Institute"/>
            <person name="Mondo S.J."/>
            <person name="Kjaerbolling I."/>
            <person name="Vesth T.C."/>
            <person name="Frisvad J.C."/>
            <person name="Nybo J.L."/>
            <person name="Theobald S."/>
            <person name="Kuo A."/>
            <person name="Bowyer P."/>
            <person name="Matsuda Y."/>
            <person name="Lyhne E.K."/>
            <person name="Kogle M.E."/>
            <person name="Clum A."/>
            <person name="Lipzen A."/>
            <person name="Salamov A."/>
            <person name="Ngan C.Y."/>
            <person name="Daum C."/>
            <person name="Chiniquy J."/>
            <person name="Barry K."/>
            <person name="LaButti K."/>
            <person name="Haridas S."/>
            <person name="Simmons B.A."/>
            <person name="Magnuson J.K."/>
            <person name="Mortensen U.H."/>
            <person name="Larsen T.O."/>
            <person name="Grigoriev I.V."/>
            <person name="Baker S.E."/>
            <person name="Andersen M.R."/>
            <person name="Nordberg H.P."/>
            <person name="Cantor M.N."/>
            <person name="Hua S.X."/>
        </authorList>
    </citation>
    <scope>NUCLEOTIDE SEQUENCE [LARGE SCALE GENOMIC DNA]</scope>
    <source>
        <strain evidence="8">IBT 19404</strain>
    </source>
</reference>
<keyword evidence="4" id="KW-0539">Nucleus</keyword>
<accession>A0A2J5I2G2</accession>
<dbReference type="PANTHER" id="PTHR31668">
    <property type="entry name" value="GLUCOSE TRANSPORT TRANSCRIPTION REGULATOR RGT1-RELATED-RELATED"/>
    <property type="match status" value="1"/>
</dbReference>
<evidence type="ECO:0000256" key="3">
    <source>
        <dbReference type="ARBA" id="ARBA00023163"/>
    </source>
</evidence>
<evidence type="ECO:0000313" key="7">
    <source>
        <dbReference type="EMBL" id="PLN84051.1"/>
    </source>
</evidence>
<dbReference type="GO" id="GO:0001080">
    <property type="term" value="P:nitrogen catabolite activation of transcription from RNA polymerase II promoter"/>
    <property type="evidence" value="ECO:0007669"/>
    <property type="project" value="TreeGrafter"/>
</dbReference>
<evidence type="ECO:0000259" key="6">
    <source>
        <dbReference type="PROSITE" id="PS50048"/>
    </source>
</evidence>
<dbReference type="GO" id="GO:0000981">
    <property type="term" value="F:DNA-binding transcription factor activity, RNA polymerase II-specific"/>
    <property type="evidence" value="ECO:0007669"/>
    <property type="project" value="InterPro"/>
</dbReference>
<dbReference type="SMART" id="SM00066">
    <property type="entry name" value="GAL4"/>
    <property type="match status" value="1"/>
</dbReference>
<dbReference type="InterPro" id="IPR001138">
    <property type="entry name" value="Zn2Cys6_DnaBD"/>
</dbReference>
<gene>
    <name evidence="7" type="ORF">BDW42DRAFT_163474</name>
</gene>
<evidence type="ECO:0000256" key="5">
    <source>
        <dbReference type="SAM" id="MobiDB-lite"/>
    </source>
</evidence>
<dbReference type="AlphaFoldDB" id="A0A2J5I2G2"/>
<dbReference type="Proteomes" id="UP000235023">
    <property type="component" value="Unassembled WGS sequence"/>
</dbReference>
<feature type="region of interest" description="Disordered" evidence="5">
    <location>
        <begin position="53"/>
        <end position="90"/>
    </location>
</feature>
<dbReference type="InterPro" id="IPR036864">
    <property type="entry name" value="Zn2-C6_fun-type_DNA-bd_sf"/>
</dbReference>
<dbReference type="Pfam" id="PF00172">
    <property type="entry name" value="Zn_clus"/>
    <property type="match status" value="1"/>
</dbReference>
<dbReference type="GO" id="GO:0003677">
    <property type="term" value="F:DNA binding"/>
    <property type="evidence" value="ECO:0007669"/>
    <property type="project" value="UniProtKB-KW"/>
</dbReference>
<keyword evidence="3" id="KW-0804">Transcription</keyword>
<feature type="compositionally biased region" description="Low complexity" evidence="5">
    <location>
        <begin position="185"/>
        <end position="203"/>
    </location>
</feature>
<protein>
    <recommendedName>
        <fullName evidence="6">Zn(2)-C6 fungal-type domain-containing protein</fullName>
    </recommendedName>
</protein>
<dbReference type="InterPro" id="IPR050797">
    <property type="entry name" value="Carb_Metab_Trans_Reg"/>
</dbReference>
<evidence type="ECO:0000256" key="2">
    <source>
        <dbReference type="ARBA" id="ARBA00023125"/>
    </source>
</evidence>
<dbReference type="PROSITE" id="PS00463">
    <property type="entry name" value="ZN2_CY6_FUNGAL_1"/>
    <property type="match status" value="1"/>
</dbReference>
<dbReference type="Gene3D" id="4.10.240.10">
    <property type="entry name" value="Zn(2)-C6 fungal-type DNA-binding domain"/>
    <property type="match status" value="1"/>
</dbReference>
<sequence length="360" mass="39541">MALPLNPESYRTSCDRCRLQKLRCVPSFDSGWPSACQRCTRAQVPCIYGRRARSGRRPKKPENLHEEEEALTPSSGLSDPSIGHVDPIADPLGDLPLDGGLTENLRFCAADDGRNLAMHDPFPVIAQQDWWSVSSASSQAGLDLAESADWLDKSLRMDHHCAQGYSENTPAMSNKDNYVQERSQHTPSSSPSPSSTSSSQTNNLTSLLSATTTYASHLHHHRQKNSTNLLIIQDYPISEAAHLAQWLWKTLLFRHRAERQSKRSSNNDPPTDTPSLLMALSCYISLVSIYDTLRGDLQPVLAALPLVMPTPAELQRGLNVGELPLTGEGTVRILNAVRALLDALDAVEDGLCIVRNVCGL</sequence>
<feature type="region of interest" description="Disordered" evidence="5">
    <location>
        <begin position="178"/>
        <end position="203"/>
    </location>
</feature>
<keyword evidence="8" id="KW-1185">Reference proteome</keyword>